<gene>
    <name evidence="1" type="ORF">METZ01_LOCUS52930</name>
</gene>
<evidence type="ECO:0000313" key="1">
    <source>
        <dbReference type="EMBL" id="SVA00076.1"/>
    </source>
</evidence>
<dbReference type="InterPro" id="IPR029063">
    <property type="entry name" value="SAM-dependent_MTases_sf"/>
</dbReference>
<dbReference type="PANTHER" id="PTHR43861:SF6">
    <property type="entry name" value="METHYLTRANSFERASE TYPE 11"/>
    <property type="match status" value="1"/>
</dbReference>
<dbReference type="Pfam" id="PF13489">
    <property type="entry name" value="Methyltransf_23"/>
    <property type="match status" value="1"/>
</dbReference>
<dbReference type="CDD" id="cd02440">
    <property type="entry name" value="AdoMet_MTases"/>
    <property type="match status" value="1"/>
</dbReference>
<protein>
    <recommendedName>
        <fullName evidence="2">Methyltransferase type 11 domain-containing protein</fullName>
    </recommendedName>
</protein>
<dbReference type="AlphaFoldDB" id="A0A381S7L4"/>
<dbReference type="EMBL" id="UINC01002765">
    <property type="protein sequence ID" value="SVA00076.1"/>
    <property type="molecule type" value="Genomic_DNA"/>
</dbReference>
<feature type="non-terminal residue" evidence="1">
    <location>
        <position position="194"/>
    </location>
</feature>
<proteinExistence type="predicted"/>
<organism evidence="1">
    <name type="scientific">marine metagenome</name>
    <dbReference type="NCBI Taxonomy" id="408172"/>
    <lineage>
        <taxon>unclassified sequences</taxon>
        <taxon>metagenomes</taxon>
        <taxon>ecological metagenomes</taxon>
    </lineage>
</organism>
<sequence length="194" mass="22409">MPTTAELSEFYREYHKTGQYRQKLDSKVRRARRRIRRVKRRAVGSRFIDVGCNIGFAVEAARQCGFEALGIDIDAVAIDEARSLFSDCRFEHCSVEAVAASGQQYDVVYCSEVIEHLPDVAVFLQAIRKLVAEHGLVFITTPDLGHRSVRRDPYAADFIRPPEHLLYFTRRSIERVMRRQGFTRVRFQQSLKPT</sequence>
<accession>A0A381S7L4</accession>
<dbReference type="Gene3D" id="3.40.50.150">
    <property type="entry name" value="Vaccinia Virus protein VP39"/>
    <property type="match status" value="1"/>
</dbReference>
<evidence type="ECO:0008006" key="2">
    <source>
        <dbReference type="Google" id="ProtNLM"/>
    </source>
</evidence>
<dbReference type="SUPFAM" id="SSF53335">
    <property type="entry name" value="S-adenosyl-L-methionine-dependent methyltransferases"/>
    <property type="match status" value="1"/>
</dbReference>
<name>A0A381S7L4_9ZZZZ</name>
<reference evidence="1" key="1">
    <citation type="submission" date="2018-05" db="EMBL/GenBank/DDBJ databases">
        <authorList>
            <person name="Lanie J.A."/>
            <person name="Ng W.-L."/>
            <person name="Kazmierczak K.M."/>
            <person name="Andrzejewski T.M."/>
            <person name="Davidsen T.M."/>
            <person name="Wayne K.J."/>
            <person name="Tettelin H."/>
            <person name="Glass J.I."/>
            <person name="Rusch D."/>
            <person name="Podicherti R."/>
            <person name="Tsui H.-C.T."/>
            <person name="Winkler M.E."/>
        </authorList>
    </citation>
    <scope>NUCLEOTIDE SEQUENCE</scope>
</reference>
<dbReference type="PANTHER" id="PTHR43861">
    <property type="entry name" value="TRANS-ACONITATE 2-METHYLTRANSFERASE-RELATED"/>
    <property type="match status" value="1"/>
</dbReference>